<dbReference type="GO" id="GO:0003677">
    <property type="term" value="F:DNA binding"/>
    <property type="evidence" value="ECO:0007669"/>
    <property type="project" value="UniProtKB-UniRule"/>
</dbReference>
<organism evidence="8 9">
    <name type="scientific">Azospira inquinata</name>
    <dbReference type="NCBI Taxonomy" id="2785627"/>
    <lineage>
        <taxon>Bacteria</taxon>
        <taxon>Pseudomonadati</taxon>
        <taxon>Pseudomonadota</taxon>
        <taxon>Betaproteobacteria</taxon>
        <taxon>Rhodocyclales</taxon>
        <taxon>Rhodocyclaceae</taxon>
        <taxon>Azospira</taxon>
    </lineage>
</organism>
<dbReference type="CDD" id="cd13836">
    <property type="entry name" value="IHF_B"/>
    <property type="match status" value="1"/>
</dbReference>
<dbReference type="Proteomes" id="UP000683428">
    <property type="component" value="Chromosome"/>
</dbReference>
<evidence type="ECO:0000313" key="8">
    <source>
        <dbReference type="EMBL" id="QWT48870.1"/>
    </source>
</evidence>
<comment type="similarity">
    <text evidence="6">Belongs to the bacterial histone-like protein family.</text>
</comment>
<dbReference type="PANTHER" id="PTHR33175">
    <property type="entry name" value="DNA-BINDING PROTEIN HU"/>
    <property type="match status" value="1"/>
</dbReference>
<evidence type="ECO:0000256" key="3">
    <source>
        <dbReference type="ARBA" id="ARBA00023125"/>
    </source>
</evidence>
<dbReference type="AlphaFoldDB" id="A0A975XUL0"/>
<keyword evidence="9" id="KW-1185">Reference proteome</keyword>
<gene>
    <name evidence="6" type="primary">ihfB</name>
    <name evidence="6" type="synonym">himD</name>
    <name evidence="8" type="ORF">Azoinq_13750</name>
</gene>
<evidence type="ECO:0000256" key="1">
    <source>
        <dbReference type="ARBA" id="ARBA00022845"/>
    </source>
</evidence>
<evidence type="ECO:0000256" key="5">
    <source>
        <dbReference type="ARBA" id="ARBA00023172"/>
    </source>
</evidence>
<evidence type="ECO:0000256" key="7">
    <source>
        <dbReference type="SAM" id="MobiDB-lite"/>
    </source>
</evidence>
<evidence type="ECO:0000256" key="6">
    <source>
        <dbReference type="HAMAP-Rule" id="MF_00381"/>
    </source>
</evidence>
<sequence>MTKSELVAILAGKLTHLTAKDVDLAVNLVLDEISDALVRGDRVEIRGFGSFTLNFRPSRTGRNPKTGEQVEVAAKHVPHFKAGKELRDRVQATAEREATDKRRVA</sequence>
<dbReference type="Pfam" id="PF00216">
    <property type="entry name" value="Bac_DNA_binding"/>
    <property type="match status" value="1"/>
</dbReference>
<reference evidence="8" key="1">
    <citation type="submission" date="2020-11" db="EMBL/GenBank/DDBJ databases">
        <title>Azospira inquinata sp. nov.</title>
        <authorList>
            <person name="Moe W.M."/>
            <person name="Mikes M.C."/>
        </authorList>
    </citation>
    <scope>NUCLEOTIDE SEQUENCE</scope>
    <source>
        <strain evidence="8">Azo-3</strain>
    </source>
</reference>
<dbReference type="PROSITE" id="PS00045">
    <property type="entry name" value="HISTONE_LIKE"/>
    <property type="match status" value="1"/>
</dbReference>
<dbReference type="EMBL" id="CP064782">
    <property type="protein sequence ID" value="QWT48870.1"/>
    <property type="molecule type" value="Genomic_DNA"/>
</dbReference>
<dbReference type="KEGG" id="aiq:Azoinq_13750"/>
<dbReference type="InterPro" id="IPR005685">
    <property type="entry name" value="IHF_beta"/>
</dbReference>
<dbReference type="NCBIfam" id="TIGR00988">
    <property type="entry name" value="hip"/>
    <property type="match status" value="1"/>
</dbReference>
<protein>
    <recommendedName>
        <fullName evidence="6">Integration host factor subunit beta</fullName>
        <shortName evidence="6">IHF-beta</shortName>
    </recommendedName>
</protein>
<keyword evidence="3 6" id="KW-0238">DNA-binding</keyword>
<dbReference type="PANTHER" id="PTHR33175:SF5">
    <property type="entry name" value="INTEGRATION HOST FACTOR SUBUNIT BETA"/>
    <property type="match status" value="1"/>
</dbReference>
<dbReference type="NCBIfam" id="NF001222">
    <property type="entry name" value="PRK00199.1"/>
    <property type="match status" value="1"/>
</dbReference>
<dbReference type="GO" id="GO:0006417">
    <property type="term" value="P:regulation of translation"/>
    <property type="evidence" value="ECO:0007669"/>
    <property type="project" value="UniProtKB-UniRule"/>
</dbReference>
<dbReference type="InterPro" id="IPR020816">
    <property type="entry name" value="Histone-like_DNA-bd_CS"/>
</dbReference>
<evidence type="ECO:0000313" key="9">
    <source>
        <dbReference type="Proteomes" id="UP000683428"/>
    </source>
</evidence>
<dbReference type="HAMAP" id="MF_00381">
    <property type="entry name" value="IHF_beta"/>
    <property type="match status" value="1"/>
</dbReference>
<feature type="region of interest" description="Disordered" evidence="7">
    <location>
        <begin position="86"/>
        <end position="105"/>
    </location>
</feature>
<keyword evidence="4 6" id="KW-0804">Transcription</keyword>
<dbReference type="GO" id="GO:0006355">
    <property type="term" value="P:regulation of DNA-templated transcription"/>
    <property type="evidence" value="ECO:0007669"/>
    <property type="project" value="UniProtKB-UniRule"/>
</dbReference>
<accession>A0A975XUL0</accession>
<evidence type="ECO:0000256" key="4">
    <source>
        <dbReference type="ARBA" id="ARBA00023163"/>
    </source>
</evidence>
<keyword evidence="2 6" id="KW-0805">Transcription regulation</keyword>
<dbReference type="GO" id="GO:0005829">
    <property type="term" value="C:cytosol"/>
    <property type="evidence" value="ECO:0007669"/>
    <property type="project" value="TreeGrafter"/>
</dbReference>
<dbReference type="GO" id="GO:0030527">
    <property type="term" value="F:structural constituent of chromatin"/>
    <property type="evidence" value="ECO:0007669"/>
    <property type="project" value="InterPro"/>
</dbReference>
<comment type="subunit">
    <text evidence="6">Heterodimer of an alpha and a beta chain.</text>
</comment>
<dbReference type="GO" id="GO:0006310">
    <property type="term" value="P:DNA recombination"/>
    <property type="evidence" value="ECO:0007669"/>
    <property type="project" value="UniProtKB-UniRule"/>
</dbReference>
<comment type="function">
    <text evidence="6">This protein is one of the two subunits of integration host factor, a specific DNA-binding protein that functions in genetic recombination as well as in transcriptional and translational control.</text>
</comment>
<proteinExistence type="inferred from homology"/>
<name>A0A975XUL0_9RHOO</name>
<dbReference type="RefSeq" id="WP_216128336.1">
    <property type="nucleotide sequence ID" value="NZ_CP064782.1"/>
</dbReference>
<dbReference type="InterPro" id="IPR000119">
    <property type="entry name" value="Hist_DNA-bd"/>
</dbReference>
<dbReference type="GO" id="GO:0005694">
    <property type="term" value="C:chromosome"/>
    <property type="evidence" value="ECO:0007669"/>
    <property type="project" value="InterPro"/>
</dbReference>
<evidence type="ECO:0000256" key="2">
    <source>
        <dbReference type="ARBA" id="ARBA00023015"/>
    </source>
</evidence>
<keyword evidence="1 6" id="KW-0810">Translation regulation</keyword>
<keyword evidence="5 6" id="KW-0233">DNA recombination</keyword>
<dbReference type="SMART" id="SM00411">
    <property type="entry name" value="BHL"/>
    <property type="match status" value="1"/>
</dbReference>